<evidence type="ECO:0000313" key="12">
    <source>
        <dbReference type="EMBL" id="NJC71035.1"/>
    </source>
</evidence>
<protein>
    <recommendedName>
        <fullName evidence="2">histidine kinase</fullName>
        <ecNumber evidence="2">2.7.13.3</ecNumber>
    </recommendedName>
</protein>
<evidence type="ECO:0000259" key="11">
    <source>
        <dbReference type="Pfam" id="PF07730"/>
    </source>
</evidence>
<dbReference type="PANTHER" id="PTHR24421:SF10">
    <property type="entry name" value="NITRATE_NITRITE SENSOR PROTEIN NARQ"/>
    <property type="match status" value="1"/>
</dbReference>
<proteinExistence type="predicted"/>
<keyword evidence="8" id="KW-0902">Two-component regulatory system</keyword>
<evidence type="ECO:0000256" key="2">
    <source>
        <dbReference type="ARBA" id="ARBA00012438"/>
    </source>
</evidence>
<comment type="caution">
    <text evidence="12">The sequence shown here is derived from an EMBL/GenBank/DDBJ whole genome shotgun (WGS) entry which is preliminary data.</text>
</comment>
<evidence type="ECO:0000259" key="10">
    <source>
        <dbReference type="Pfam" id="PF02518"/>
    </source>
</evidence>
<reference evidence="12 13" key="1">
    <citation type="submission" date="2020-03" db="EMBL/GenBank/DDBJ databases">
        <title>WGS of the type strain of Planosporangium spp.</title>
        <authorList>
            <person name="Thawai C."/>
        </authorList>
    </citation>
    <scope>NUCLEOTIDE SEQUENCE [LARGE SCALE GENOMIC DNA]</scope>
    <source>
        <strain evidence="12 13">TBRC 5610</strain>
    </source>
</reference>
<name>A0ABX0Y0B2_9ACTN</name>
<dbReference type="InterPro" id="IPR011712">
    <property type="entry name" value="Sig_transdc_His_kin_sub3_dim/P"/>
</dbReference>
<evidence type="ECO:0000256" key="1">
    <source>
        <dbReference type="ARBA" id="ARBA00000085"/>
    </source>
</evidence>
<keyword evidence="6 12" id="KW-0418">Kinase</keyword>
<dbReference type="GO" id="GO:0016301">
    <property type="term" value="F:kinase activity"/>
    <property type="evidence" value="ECO:0007669"/>
    <property type="project" value="UniProtKB-KW"/>
</dbReference>
<feature type="transmembrane region" description="Helical" evidence="9">
    <location>
        <begin position="153"/>
        <end position="172"/>
    </location>
</feature>
<dbReference type="Proteomes" id="UP000722989">
    <property type="component" value="Unassembled WGS sequence"/>
</dbReference>
<evidence type="ECO:0000256" key="3">
    <source>
        <dbReference type="ARBA" id="ARBA00022553"/>
    </source>
</evidence>
<accession>A0ABX0Y0B2</accession>
<keyword evidence="9" id="KW-1133">Transmembrane helix</keyword>
<feature type="domain" description="Histidine kinase/HSP90-like ATPase" evidence="10">
    <location>
        <begin position="309"/>
        <end position="396"/>
    </location>
</feature>
<keyword evidence="13" id="KW-1185">Reference proteome</keyword>
<sequence length="412" mass="41368">MSARLRLRRPTSARDGGPSVAASDLHGLVRLAGWATVGAVAVATVAAGLPAGPVAGVATVAVTVAGLALWCLALLPRVTAVPVLTAALVGTGLAGAAVDALHPSGPGIVLTCMAMAGLGFGVPRRPGLAGVAVIMLGAGWAEARASAHPLGAVLDLAAAAGFLYLAAAFAAVSRDAHTHSQALLEQEAATRAAREEAAVLAERGRLARELHDVLAHTLSGLAVQLEGARLLAERTGADPRLAEQVINAQRLARDGMVNAKRAVATLRGEALPGPEQLPALIEQTRLSGLPVMLAVTGRPRPLPSESGLAVYRAVQEALTNAAKHAGRGATVTVALTWTDTALTAQVTDAGGDRVTAGLPSGGYGLAGLAERAALAGGRLDAGPTAEGWRVTLTMPIPATAGPVPPQSQEARS</sequence>
<dbReference type="Pfam" id="PF07730">
    <property type="entry name" value="HisKA_3"/>
    <property type="match status" value="1"/>
</dbReference>
<keyword evidence="7" id="KW-0067">ATP-binding</keyword>
<dbReference type="InterPro" id="IPR050482">
    <property type="entry name" value="Sensor_HK_TwoCompSys"/>
</dbReference>
<keyword evidence="5" id="KW-0547">Nucleotide-binding</keyword>
<comment type="catalytic activity">
    <reaction evidence="1">
        <text>ATP + protein L-histidine = ADP + protein N-phospho-L-histidine.</text>
        <dbReference type="EC" id="2.7.13.3"/>
    </reaction>
</comment>
<dbReference type="EMBL" id="JAATVY010000009">
    <property type="protein sequence ID" value="NJC71035.1"/>
    <property type="molecule type" value="Genomic_DNA"/>
</dbReference>
<dbReference type="CDD" id="cd16917">
    <property type="entry name" value="HATPase_UhpB-NarQ-NarX-like"/>
    <property type="match status" value="1"/>
</dbReference>
<dbReference type="EC" id="2.7.13.3" evidence="2"/>
<evidence type="ECO:0000256" key="5">
    <source>
        <dbReference type="ARBA" id="ARBA00022741"/>
    </source>
</evidence>
<feature type="transmembrane region" description="Helical" evidence="9">
    <location>
        <begin position="128"/>
        <end position="147"/>
    </location>
</feature>
<feature type="transmembrane region" description="Helical" evidence="9">
    <location>
        <begin position="80"/>
        <end position="98"/>
    </location>
</feature>
<dbReference type="PANTHER" id="PTHR24421">
    <property type="entry name" value="NITRATE/NITRITE SENSOR PROTEIN NARX-RELATED"/>
    <property type="match status" value="1"/>
</dbReference>
<evidence type="ECO:0000256" key="8">
    <source>
        <dbReference type="ARBA" id="ARBA00023012"/>
    </source>
</evidence>
<dbReference type="Gene3D" id="3.30.565.10">
    <property type="entry name" value="Histidine kinase-like ATPase, C-terminal domain"/>
    <property type="match status" value="1"/>
</dbReference>
<gene>
    <name evidence="12" type="ORF">HC031_15125</name>
</gene>
<dbReference type="InterPro" id="IPR036890">
    <property type="entry name" value="HATPase_C_sf"/>
</dbReference>
<keyword evidence="3" id="KW-0597">Phosphoprotein</keyword>
<feature type="transmembrane region" description="Helical" evidence="9">
    <location>
        <begin position="55"/>
        <end position="75"/>
    </location>
</feature>
<dbReference type="Gene3D" id="1.20.5.1930">
    <property type="match status" value="1"/>
</dbReference>
<feature type="transmembrane region" description="Helical" evidence="9">
    <location>
        <begin position="31"/>
        <end position="49"/>
    </location>
</feature>
<organism evidence="12 13">
    <name type="scientific">Planosporangium thailandense</name>
    <dbReference type="NCBI Taxonomy" id="765197"/>
    <lineage>
        <taxon>Bacteria</taxon>
        <taxon>Bacillati</taxon>
        <taxon>Actinomycetota</taxon>
        <taxon>Actinomycetes</taxon>
        <taxon>Micromonosporales</taxon>
        <taxon>Micromonosporaceae</taxon>
        <taxon>Planosporangium</taxon>
    </lineage>
</organism>
<keyword evidence="9" id="KW-0812">Transmembrane</keyword>
<evidence type="ECO:0000256" key="9">
    <source>
        <dbReference type="SAM" id="Phobius"/>
    </source>
</evidence>
<dbReference type="Pfam" id="PF02518">
    <property type="entry name" value="HATPase_c"/>
    <property type="match status" value="1"/>
</dbReference>
<keyword evidence="9" id="KW-0472">Membrane</keyword>
<evidence type="ECO:0000256" key="6">
    <source>
        <dbReference type="ARBA" id="ARBA00022777"/>
    </source>
</evidence>
<evidence type="ECO:0000256" key="4">
    <source>
        <dbReference type="ARBA" id="ARBA00022679"/>
    </source>
</evidence>
<evidence type="ECO:0000256" key="7">
    <source>
        <dbReference type="ARBA" id="ARBA00022840"/>
    </source>
</evidence>
<dbReference type="SUPFAM" id="SSF55874">
    <property type="entry name" value="ATPase domain of HSP90 chaperone/DNA topoisomerase II/histidine kinase"/>
    <property type="match status" value="1"/>
</dbReference>
<feature type="domain" description="Signal transduction histidine kinase subgroup 3 dimerisation and phosphoacceptor" evidence="11">
    <location>
        <begin position="202"/>
        <end position="269"/>
    </location>
</feature>
<evidence type="ECO:0000313" key="13">
    <source>
        <dbReference type="Proteomes" id="UP000722989"/>
    </source>
</evidence>
<dbReference type="InterPro" id="IPR003594">
    <property type="entry name" value="HATPase_dom"/>
</dbReference>
<keyword evidence="4" id="KW-0808">Transferase</keyword>
<dbReference type="RefSeq" id="WP_167925938.1">
    <property type="nucleotide sequence ID" value="NZ_JAATVY010000009.1"/>
</dbReference>